<feature type="transmembrane region" description="Helical" evidence="11">
    <location>
        <begin position="825"/>
        <end position="847"/>
    </location>
</feature>
<dbReference type="GO" id="GO:0016020">
    <property type="term" value="C:membrane"/>
    <property type="evidence" value="ECO:0007669"/>
    <property type="project" value="UniProtKB-SubCell"/>
</dbReference>
<dbReference type="InterPro" id="IPR006068">
    <property type="entry name" value="ATPase_P-typ_cation-transptr_C"/>
</dbReference>
<dbReference type="SUPFAM" id="SSF81653">
    <property type="entry name" value="Calcium ATPase, transduction domain A"/>
    <property type="match status" value="1"/>
</dbReference>
<comment type="catalytic activity">
    <reaction evidence="10">
        <text>Ca(2+)(in) + ATP + H2O = Ca(2+)(out) + ADP + phosphate + H(+)</text>
        <dbReference type="Rhea" id="RHEA:18105"/>
        <dbReference type="ChEBI" id="CHEBI:15377"/>
        <dbReference type="ChEBI" id="CHEBI:15378"/>
        <dbReference type="ChEBI" id="CHEBI:29108"/>
        <dbReference type="ChEBI" id="CHEBI:30616"/>
        <dbReference type="ChEBI" id="CHEBI:43474"/>
        <dbReference type="ChEBI" id="CHEBI:456216"/>
        <dbReference type="EC" id="7.2.2.10"/>
    </reaction>
</comment>
<evidence type="ECO:0000256" key="4">
    <source>
        <dbReference type="ARBA" id="ARBA00022741"/>
    </source>
</evidence>
<dbReference type="InterPro" id="IPR059000">
    <property type="entry name" value="ATPase_P-type_domA"/>
</dbReference>
<feature type="transmembrane region" description="Helical" evidence="11">
    <location>
        <begin position="723"/>
        <end position="752"/>
    </location>
</feature>
<dbReference type="FunFam" id="1.20.1110.10:FF:000065">
    <property type="entry name" value="Sarcoplasmic/endoplasmic reticulum calcium ATPase 1"/>
    <property type="match status" value="1"/>
</dbReference>
<dbReference type="Gene3D" id="1.20.1110.10">
    <property type="entry name" value="Calcium-transporting ATPase, transmembrane domain"/>
    <property type="match status" value="1"/>
</dbReference>
<comment type="caution">
    <text evidence="13">The sequence shown here is derived from an EMBL/GenBank/DDBJ whole genome shotgun (WGS) entry which is preliminary data.</text>
</comment>
<dbReference type="PROSITE" id="PS00154">
    <property type="entry name" value="ATPASE_E1_E2"/>
    <property type="match status" value="1"/>
</dbReference>
<dbReference type="Pfam" id="PF00690">
    <property type="entry name" value="Cation_ATPase_N"/>
    <property type="match status" value="1"/>
</dbReference>
<accession>A0A9D2S0X2</accession>
<dbReference type="InterPro" id="IPR008250">
    <property type="entry name" value="ATPase_P-typ_transduc_dom_A_sf"/>
</dbReference>
<evidence type="ECO:0000256" key="8">
    <source>
        <dbReference type="ARBA" id="ARBA00022989"/>
    </source>
</evidence>
<dbReference type="SUPFAM" id="SSF81665">
    <property type="entry name" value="Calcium ATPase, transmembrane domain M"/>
    <property type="match status" value="1"/>
</dbReference>
<feature type="transmembrane region" description="Helical" evidence="11">
    <location>
        <begin position="758"/>
        <end position="777"/>
    </location>
</feature>
<feature type="transmembrane region" description="Helical" evidence="11">
    <location>
        <begin position="216"/>
        <end position="235"/>
    </location>
</feature>
<evidence type="ECO:0000313" key="13">
    <source>
        <dbReference type="EMBL" id="HJB39902.1"/>
    </source>
</evidence>
<dbReference type="GO" id="GO:0005524">
    <property type="term" value="F:ATP binding"/>
    <property type="evidence" value="ECO:0007669"/>
    <property type="project" value="UniProtKB-KW"/>
</dbReference>
<dbReference type="GO" id="GO:0005388">
    <property type="term" value="F:P-type calcium transporter activity"/>
    <property type="evidence" value="ECO:0007669"/>
    <property type="project" value="UniProtKB-EC"/>
</dbReference>
<dbReference type="InterPro" id="IPR023299">
    <property type="entry name" value="ATPase_P-typ_cyto_dom_N"/>
</dbReference>
<dbReference type="Gene3D" id="3.40.1110.10">
    <property type="entry name" value="Calcium-transporting ATPase, cytoplasmic domain N"/>
    <property type="match status" value="1"/>
</dbReference>
<evidence type="ECO:0000256" key="1">
    <source>
        <dbReference type="ARBA" id="ARBA00004141"/>
    </source>
</evidence>
<feature type="transmembrane region" description="Helical" evidence="11">
    <location>
        <begin position="65"/>
        <end position="81"/>
    </location>
</feature>
<evidence type="ECO:0000256" key="5">
    <source>
        <dbReference type="ARBA" id="ARBA00022840"/>
    </source>
</evidence>
<dbReference type="NCBIfam" id="TIGR01494">
    <property type="entry name" value="ATPase_P-type"/>
    <property type="match status" value="3"/>
</dbReference>
<dbReference type="InterPro" id="IPR004014">
    <property type="entry name" value="ATPase_P-typ_cation-transptr_N"/>
</dbReference>
<feature type="transmembrane region" description="Helical" evidence="11">
    <location>
        <begin position="41"/>
        <end position="59"/>
    </location>
</feature>
<reference evidence="13" key="2">
    <citation type="submission" date="2021-04" db="EMBL/GenBank/DDBJ databases">
        <authorList>
            <person name="Gilroy R."/>
        </authorList>
    </citation>
    <scope>NUCLEOTIDE SEQUENCE</scope>
    <source>
        <strain evidence="13">ChiBcec8-14828</strain>
    </source>
</reference>
<dbReference type="SUPFAM" id="SSF56784">
    <property type="entry name" value="HAD-like"/>
    <property type="match status" value="1"/>
</dbReference>
<dbReference type="InterPro" id="IPR023214">
    <property type="entry name" value="HAD_sf"/>
</dbReference>
<proteinExistence type="inferred from homology"/>
<dbReference type="SUPFAM" id="SSF81660">
    <property type="entry name" value="Metal cation-transporting ATPase, ATP-binding domain N"/>
    <property type="match status" value="1"/>
</dbReference>
<dbReference type="Pfam" id="PF00122">
    <property type="entry name" value="E1-E2_ATPase"/>
    <property type="match status" value="1"/>
</dbReference>
<evidence type="ECO:0000256" key="2">
    <source>
        <dbReference type="ARBA" id="ARBA00005675"/>
    </source>
</evidence>
<evidence type="ECO:0000259" key="12">
    <source>
        <dbReference type="SMART" id="SM00831"/>
    </source>
</evidence>
<dbReference type="SFLD" id="SFLDG00002">
    <property type="entry name" value="C1.7:_P-type_atpase_like"/>
    <property type="match status" value="1"/>
</dbReference>
<evidence type="ECO:0000256" key="9">
    <source>
        <dbReference type="ARBA" id="ARBA00023136"/>
    </source>
</evidence>
<dbReference type="Proteomes" id="UP000824209">
    <property type="component" value="Unassembled WGS sequence"/>
</dbReference>
<dbReference type="PRINTS" id="PR00120">
    <property type="entry name" value="HATPASE"/>
</dbReference>
<evidence type="ECO:0000256" key="11">
    <source>
        <dbReference type="SAM" id="Phobius"/>
    </source>
</evidence>
<dbReference type="Gene3D" id="2.70.150.10">
    <property type="entry name" value="Calcium-transporting ATPase, cytoplasmic transduction domain A"/>
    <property type="match status" value="1"/>
</dbReference>
<dbReference type="InterPro" id="IPR018303">
    <property type="entry name" value="ATPase_P-typ_P_site"/>
</dbReference>
<keyword evidence="9 11" id="KW-0472">Membrane</keyword>
<dbReference type="InterPro" id="IPR036412">
    <property type="entry name" value="HAD-like_sf"/>
</dbReference>
<dbReference type="SFLD" id="SFLDF00027">
    <property type="entry name" value="p-type_atpase"/>
    <property type="match status" value="1"/>
</dbReference>
<keyword evidence="6" id="KW-0460">Magnesium</keyword>
<gene>
    <name evidence="13" type="ORF">H9943_05840</name>
</gene>
<evidence type="ECO:0000256" key="7">
    <source>
        <dbReference type="ARBA" id="ARBA00022967"/>
    </source>
</evidence>
<dbReference type="SFLD" id="SFLDS00003">
    <property type="entry name" value="Haloacid_Dehalogenase"/>
    <property type="match status" value="1"/>
</dbReference>
<comment type="subcellular location">
    <subcellularLocation>
        <location evidence="1">Membrane</location>
        <topology evidence="1">Multi-pass membrane protein</topology>
    </subcellularLocation>
</comment>
<dbReference type="Pfam" id="PF13246">
    <property type="entry name" value="Cation_ATPase"/>
    <property type="match status" value="1"/>
</dbReference>
<keyword evidence="4" id="KW-0547">Nucleotide-binding</keyword>
<evidence type="ECO:0000256" key="6">
    <source>
        <dbReference type="ARBA" id="ARBA00022842"/>
    </source>
</evidence>
<dbReference type="PRINTS" id="PR00119">
    <property type="entry name" value="CATATPASE"/>
</dbReference>
<reference evidence="13" key="1">
    <citation type="journal article" date="2021" name="PeerJ">
        <title>Extensive microbial diversity within the chicken gut microbiome revealed by metagenomics and culture.</title>
        <authorList>
            <person name="Gilroy R."/>
            <person name="Ravi A."/>
            <person name="Getino M."/>
            <person name="Pursley I."/>
            <person name="Horton D.L."/>
            <person name="Alikhan N.F."/>
            <person name="Baker D."/>
            <person name="Gharbi K."/>
            <person name="Hall N."/>
            <person name="Watson M."/>
            <person name="Adriaenssens E.M."/>
            <person name="Foster-Nyarko E."/>
            <person name="Jarju S."/>
            <person name="Secka A."/>
            <person name="Antonio M."/>
            <person name="Oren A."/>
            <person name="Chaudhuri R.R."/>
            <person name="La Ragione R."/>
            <person name="Hildebrand F."/>
            <person name="Pallen M.J."/>
        </authorList>
    </citation>
    <scope>NUCLEOTIDE SEQUENCE</scope>
    <source>
        <strain evidence="13">ChiBcec8-14828</strain>
    </source>
</reference>
<keyword evidence="5" id="KW-0067">ATP-binding</keyword>
<dbReference type="InterPro" id="IPR001757">
    <property type="entry name" value="P_typ_ATPase"/>
</dbReference>
<evidence type="ECO:0000256" key="3">
    <source>
        <dbReference type="ARBA" id="ARBA00022692"/>
    </source>
</evidence>
<dbReference type="SMART" id="SM00831">
    <property type="entry name" value="Cation_ATPase_N"/>
    <property type="match status" value="1"/>
</dbReference>
<dbReference type="Gene3D" id="3.40.50.1000">
    <property type="entry name" value="HAD superfamily/HAD-like"/>
    <property type="match status" value="1"/>
</dbReference>
<dbReference type="EMBL" id="DWYA01000054">
    <property type="protein sequence ID" value="HJB39902.1"/>
    <property type="molecule type" value="Genomic_DNA"/>
</dbReference>
<evidence type="ECO:0000256" key="10">
    <source>
        <dbReference type="ARBA" id="ARBA00048694"/>
    </source>
</evidence>
<feature type="domain" description="Cation-transporting P-type ATPase N-terminal" evidence="12">
    <location>
        <begin position="2"/>
        <end position="61"/>
    </location>
</feature>
<dbReference type="PANTHER" id="PTHR42861">
    <property type="entry name" value="CALCIUM-TRANSPORTING ATPASE"/>
    <property type="match status" value="1"/>
</dbReference>
<dbReference type="Pfam" id="PF00689">
    <property type="entry name" value="Cation_ATPase_C"/>
    <property type="match status" value="1"/>
</dbReference>
<dbReference type="InterPro" id="IPR023298">
    <property type="entry name" value="ATPase_P-typ_TM_dom_sf"/>
</dbReference>
<dbReference type="FunFam" id="3.40.50.1000:FF:000028">
    <property type="entry name" value="Calcium-transporting P-type ATPase, putative"/>
    <property type="match status" value="1"/>
</dbReference>
<dbReference type="GO" id="GO:0016887">
    <property type="term" value="F:ATP hydrolysis activity"/>
    <property type="evidence" value="ECO:0007669"/>
    <property type="project" value="InterPro"/>
</dbReference>
<sequence length="851" mass="90915">MQHQEQGLSTAQAQELLQSEGENILSKGQKHSAAAMFFSQFKDLMILILAGATLVSALMGETAEAIAIIVIVLVNAFMGFLQEYRTEKTLEALNELSAPTARVRRDGREQAIPTAYVVPKDVLILQAGDKIPADARILQAVQLSCDESMLTGESLPVRKNVQDEIFMGCTVLTGHAAALVTKTGMKTQMGKIAGLVDTAEEAPTPLQEKLSQLGRFVAAACLTVCAAVTLLGWLQGNDFLTMLLTGVSLAVAAIPEGLPAIVTITLALSVGRILRRGAVIRRLHAVETLGCAGVICTDKTGTITQNKMTVQRVWVYRRDFTISGSGSACDGQILEGGTPVSLRNTRALALLLEAGALCSTAQIHAKGKRLETSGDPTEVAVLVAAAKAGVEKNVLMRTHRVVGEMPFDSTRKRMSVVVRQANGQEKLLCKGAPDILLERCTRIMEEGGERTMTQADRASIRRKMEEMAKSALRVLAFAENHPQDGEENMCFLGLMGMMDPPRAEVRAAVRKCRAAGIKPVMITGDAPQTALAVASSVEIAHRSDRVVTGAELEKMTDEQLRKICMEVPVYARVSPEHKLRIVRAYKAVGQITAMTGDGVNDSPAVKEADIGVAMGQTGTDVTKEASGVVILDDNFATIVSAVEEGRVIYQNIRRFVRYLLTSNLGEVTGMLFAMLTGLPVMLLPIQILLVNLFTDGLPAIALGLEPPSEDIMEQPPRPKQEGLFAHGLGAVIALRGVLLGAAACACYGVVLAQSGDLLLARSACFLTVVFSQMLHLFECRGRGIHFGGNPWLCAAAACSVLLAVLSVYAPPLQALFSTCAVGMPYLVWVAAAVAVGPVLAWVIRTLFGLGK</sequence>
<feature type="transmembrane region" description="Helical" evidence="11">
    <location>
        <begin position="789"/>
        <end position="809"/>
    </location>
</feature>
<comment type="similarity">
    <text evidence="2">Belongs to the cation transport ATPase (P-type) (TC 3.A.3) family. Type IIA subfamily.</text>
</comment>
<keyword evidence="8 11" id="KW-1133">Transmembrane helix</keyword>
<keyword evidence="7" id="KW-1278">Translocase</keyword>
<organism evidence="13 14">
    <name type="scientific">Candidatus Ruthenibacterium avium</name>
    <dbReference type="NCBI Taxonomy" id="2838751"/>
    <lineage>
        <taxon>Bacteria</taxon>
        <taxon>Bacillati</taxon>
        <taxon>Bacillota</taxon>
        <taxon>Clostridia</taxon>
        <taxon>Eubacteriales</taxon>
        <taxon>Oscillospiraceae</taxon>
        <taxon>Ruthenibacterium</taxon>
    </lineage>
</organism>
<dbReference type="InterPro" id="IPR044492">
    <property type="entry name" value="P_typ_ATPase_HD_dom"/>
</dbReference>
<dbReference type="AlphaFoldDB" id="A0A9D2S0X2"/>
<feature type="transmembrane region" description="Helical" evidence="11">
    <location>
        <begin position="247"/>
        <end position="274"/>
    </location>
</feature>
<protein>
    <submittedName>
        <fullName evidence="13">Cation-translocating P-type ATPase</fullName>
    </submittedName>
</protein>
<name>A0A9D2S0X2_9FIRM</name>
<keyword evidence="3 11" id="KW-0812">Transmembrane</keyword>
<evidence type="ECO:0000313" key="14">
    <source>
        <dbReference type="Proteomes" id="UP000824209"/>
    </source>
</evidence>